<reference evidence="1" key="1">
    <citation type="submission" date="2020-04" db="EMBL/GenBank/DDBJ databases">
        <title>Analysis of mating type loci in Filobasidium floriforme.</title>
        <authorList>
            <person name="Nowrousian M."/>
        </authorList>
    </citation>
    <scope>NUCLEOTIDE SEQUENCE</scope>
    <source>
        <strain evidence="1">CBS 6242</strain>
    </source>
</reference>
<gene>
    <name evidence="1" type="ORF">FFLO_05642</name>
</gene>
<sequence>MAITASSEPLEYVAFAQLLARLYNKADHRLAGTLIFQIHSKDRVTYERITTEGEQSTFDLEPSLITACVDRIQGLVEETKPIRLSGNFDSDSNKKRFTCWLESIDYHRRKGTFTIGVQAEPVYAAETSPTPTPLCNLDGNGIVAHYCCNREKEILLDLIWHLHHSIANARSARRDARADDLDDDLKYNLSKDGLWPNRARARYHKLDSPLADDSRIVPYLFELQRSMRRSSPEPLGQLTLSNAFSNFTVKLSHHQTWAIFDPDVMGNRDLRFETLPCHKPPRMGNRARYTIAFGLEFQRQPREIICLKEGVCVGQRLASNHFRSRSTLEFWALRGDGLLYFLLEESVGQNLT</sequence>
<dbReference type="Proteomes" id="UP000812966">
    <property type="component" value="Unassembled WGS sequence"/>
</dbReference>
<protein>
    <submittedName>
        <fullName evidence="1">Uncharacterized protein</fullName>
    </submittedName>
</protein>
<evidence type="ECO:0000313" key="1">
    <source>
        <dbReference type="EMBL" id="KAG7529466.1"/>
    </source>
</evidence>
<accession>A0A8K0JM07</accession>
<dbReference type="EMBL" id="JABELV010000149">
    <property type="protein sequence ID" value="KAG7529466.1"/>
    <property type="molecule type" value="Genomic_DNA"/>
</dbReference>
<proteinExistence type="predicted"/>
<evidence type="ECO:0000313" key="2">
    <source>
        <dbReference type="Proteomes" id="UP000812966"/>
    </source>
</evidence>
<dbReference type="AlphaFoldDB" id="A0A8K0JM07"/>
<organism evidence="1 2">
    <name type="scientific">Filobasidium floriforme</name>
    <dbReference type="NCBI Taxonomy" id="5210"/>
    <lineage>
        <taxon>Eukaryota</taxon>
        <taxon>Fungi</taxon>
        <taxon>Dikarya</taxon>
        <taxon>Basidiomycota</taxon>
        <taxon>Agaricomycotina</taxon>
        <taxon>Tremellomycetes</taxon>
        <taxon>Filobasidiales</taxon>
        <taxon>Filobasidiaceae</taxon>
        <taxon>Filobasidium</taxon>
    </lineage>
</organism>
<name>A0A8K0JM07_9TREE</name>
<keyword evidence="2" id="KW-1185">Reference proteome</keyword>
<comment type="caution">
    <text evidence="1">The sequence shown here is derived from an EMBL/GenBank/DDBJ whole genome shotgun (WGS) entry which is preliminary data.</text>
</comment>